<sequence>MMEMSKREVQLRVYQKQVVKTEKNRKTRLGVSSAGDALTRGKDGHHADQVHRGEGNSDNGGILSSSYASVLNDKISTPKVTIRSLHNNEVVQGTNLAIPLYSVYEIRNRFANTVYGYFIGKRLAFPIVENYVKMG</sequence>
<proteinExistence type="predicted"/>
<dbReference type="EMBL" id="BQNB010014032">
    <property type="protein sequence ID" value="GJT23167.1"/>
    <property type="molecule type" value="Genomic_DNA"/>
</dbReference>
<evidence type="ECO:0000313" key="2">
    <source>
        <dbReference type="EMBL" id="GJT23167.1"/>
    </source>
</evidence>
<feature type="compositionally biased region" description="Basic and acidic residues" evidence="1">
    <location>
        <begin position="39"/>
        <end position="55"/>
    </location>
</feature>
<reference evidence="2" key="2">
    <citation type="submission" date="2022-01" db="EMBL/GenBank/DDBJ databases">
        <authorList>
            <person name="Yamashiro T."/>
            <person name="Shiraishi A."/>
            <person name="Satake H."/>
            <person name="Nakayama K."/>
        </authorList>
    </citation>
    <scope>NUCLEOTIDE SEQUENCE</scope>
</reference>
<gene>
    <name evidence="2" type="ORF">Tco_0893104</name>
</gene>
<dbReference type="Proteomes" id="UP001151760">
    <property type="component" value="Unassembled WGS sequence"/>
</dbReference>
<name>A0ABQ5C9H8_9ASTR</name>
<accession>A0ABQ5C9H8</accession>
<protein>
    <submittedName>
        <fullName evidence="2">Uncharacterized protein</fullName>
    </submittedName>
</protein>
<keyword evidence="3" id="KW-1185">Reference proteome</keyword>
<comment type="caution">
    <text evidence="2">The sequence shown here is derived from an EMBL/GenBank/DDBJ whole genome shotgun (WGS) entry which is preliminary data.</text>
</comment>
<evidence type="ECO:0000313" key="3">
    <source>
        <dbReference type="Proteomes" id="UP001151760"/>
    </source>
</evidence>
<feature type="region of interest" description="Disordered" evidence="1">
    <location>
        <begin position="33"/>
        <end position="61"/>
    </location>
</feature>
<organism evidence="2 3">
    <name type="scientific">Tanacetum coccineum</name>
    <dbReference type="NCBI Taxonomy" id="301880"/>
    <lineage>
        <taxon>Eukaryota</taxon>
        <taxon>Viridiplantae</taxon>
        <taxon>Streptophyta</taxon>
        <taxon>Embryophyta</taxon>
        <taxon>Tracheophyta</taxon>
        <taxon>Spermatophyta</taxon>
        <taxon>Magnoliopsida</taxon>
        <taxon>eudicotyledons</taxon>
        <taxon>Gunneridae</taxon>
        <taxon>Pentapetalae</taxon>
        <taxon>asterids</taxon>
        <taxon>campanulids</taxon>
        <taxon>Asterales</taxon>
        <taxon>Asteraceae</taxon>
        <taxon>Asteroideae</taxon>
        <taxon>Anthemideae</taxon>
        <taxon>Anthemidinae</taxon>
        <taxon>Tanacetum</taxon>
    </lineage>
</organism>
<reference evidence="2" key="1">
    <citation type="journal article" date="2022" name="Int. J. Mol. Sci.">
        <title>Draft Genome of Tanacetum Coccineum: Genomic Comparison of Closely Related Tanacetum-Family Plants.</title>
        <authorList>
            <person name="Yamashiro T."/>
            <person name="Shiraishi A."/>
            <person name="Nakayama K."/>
            <person name="Satake H."/>
        </authorList>
    </citation>
    <scope>NUCLEOTIDE SEQUENCE</scope>
</reference>
<evidence type="ECO:0000256" key="1">
    <source>
        <dbReference type="SAM" id="MobiDB-lite"/>
    </source>
</evidence>